<accession>A0A644YRQ8</accession>
<dbReference type="InterPro" id="IPR036890">
    <property type="entry name" value="HATPase_C_sf"/>
</dbReference>
<comment type="caution">
    <text evidence="7">The sequence shown here is derived from an EMBL/GenBank/DDBJ whole genome shotgun (WGS) entry which is preliminary data.</text>
</comment>
<proteinExistence type="predicted"/>
<dbReference type="SMART" id="SM00387">
    <property type="entry name" value="HATPase_c"/>
    <property type="match status" value="1"/>
</dbReference>
<dbReference type="GO" id="GO:0004673">
    <property type="term" value="F:protein histidine kinase activity"/>
    <property type="evidence" value="ECO:0007669"/>
    <property type="project" value="UniProtKB-EC"/>
</dbReference>
<dbReference type="SUPFAM" id="SSF55874">
    <property type="entry name" value="ATPase domain of HSP90 chaperone/DNA topoisomerase II/histidine kinase"/>
    <property type="match status" value="1"/>
</dbReference>
<comment type="catalytic activity">
    <reaction evidence="1">
        <text>ATP + protein L-histidine = ADP + protein N-phospho-L-histidine.</text>
        <dbReference type="EC" id="2.7.13.3"/>
    </reaction>
</comment>
<dbReference type="CDD" id="cd00075">
    <property type="entry name" value="HATPase"/>
    <property type="match status" value="1"/>
</dbReference>
<evidence type="ECO:0000256" key="1">
    <source>
        <dbReference type="ARBA" id="ARBA00000085"/>
    </source>
</evidence>
<dbReference type="AlphaFoldDB" id="A0A644YRQ8"/>
<dbReference type="InterPro" id="IPR003594">
    <property type="entry name" value="HATPase_dom"/>
</dbReference>
<keyword evidence="5" id="KW-0902">Two-component regulatory system</keyword>
<reference evidence="7" key="1">
    <citation type="submission" date="2019-08" db="EMBL/GenBank/DDBJ databases">
        <authorList>
            <person name="Kucharzyk K."/>
            <person name="Murdoch R.W."/>
            <person name="Higgins S."/>
            <person name="Loffler F."/>
        </authorList>
    </citation>
    <scope>NUCLEOTIDE SEQUENCE</scope>
</reference>
<evidence type="ECO:0000313" key="7">
    <source>
        <dbReference type="EMBL" id="MPM30999.1"/>
    </source>
</evidence>
<dbReference type="EC" id="2.7.13.3" evidence="2"/>
<evidence type="ECO:0000256" key="2">
    <source>
        <dbReference type="ARBA" id="ARBA00012438"/>
    </source>
</evidence>
<dbReference type="Pfam" id="PF02518">
    <property type="entry name" value="HATPase_c"/>
    <property type="match status" value="1"/>
</dbReference>
<keyword evidence="3 7" id="KW-0808">Transferase</keyword>
<dbReference type="InterPro" id="IPR004358">
    <property type="entry name" value="Sig_transdc_His_kin-like_C"/>
</dbReference>
<evidence type="ECO:0000259" key="6">
    <source>
        <dbReference type="PROSITE" id="PS50109"/>
    </source>
</evidence>
<dbReference type="PANTHER" id="PTHR43711">
    <property type="entry name" value="TWO-COMPONENT HISTIDINE KINASE"/>
    <property type="match status" value="1"/>
</dbReference>
<dbReference type="PANTHER" id="PTHR43711:SF1">
    <property type="entry name" value="HISTIDINE KINASE 1"/>
    <property type="match status" value="1"/>
</dbReference>
<name>A0A644YRQ8_9ZZZZ</name>
<evidence type="ECO:0000256" key="5">
    <source>
        <dbReference type="ARBA" id="ARBA00023012"/>
    </source>
</evidence>
<feature type="domain" description="Histidine kinase" evidence="6">
    <location>
        <begin position="1"/>
        <end position="74"/>
    </location>
</feature>
<evidence type="ECO:0000256" key="4">
    <source>
        <dbReference type="ARBA" id="ARBA00022777"/>
    </source>
</evidence>
<dbReference type="InterPro" id="IPR050736">
    <property type="entry name" value="Sensor_HK_Regulatory"/>
</dbReference>
<dbReference type="PROSITE" id="PS50109">
    <property type="entry name" value="HIS_KIN"/>
    <property type="match status" value="1"/>
</dbReference>
<dbReference type="GO" id="GO:0000160">
    <property type="term" value="P:phosphorelay signal transduction system"/>
    <property type="evidence" value="ECO:0007669"/>
    <property type="project" value="UniProtKB-KW"/>
</dbReference>
<dbReference type="InterPro" id="IPR005467">
    <property type="entry name" value="His_kinase_dom"/>
</dbReference>
<keyword evidence="4" id="KW-0418">Kinase</keyword>
<dbReference type="PRINTS" id="PR00344">
    <property type="entry name" value="BCTRLSENSOR"/>
</dbReference>
<sequence>MEVQDNGIGIPKEDRSRIFERFYRVDKARSRESGGTGLGLSIAKEIIDRHEGSIGLVDREGPGVTVRMELKIAGPGNET</sequence>
<organism evidence="7">
    <name type="scientific">bioreactor metagenome</name>
    <dbReference type="NCBI Taxonomy" id="1076179"/>
    <lineage>
        <taxon>unclassified sequences</taxon>
        <taxon>metagenomes</taxon>
        <taxon>ecological metagenomes</taxon>
    </lineage>
</organism>
<dbReference type="EMBL" id="VSSQ01005949">
    <property type="protein sequence ID" value="MPM30999.1"/>
    <property type="molecule type" value="Genomic_DNA"/>
</dbReference>
<evidence type="ECO:0000256" key="3">
    <source>
        <dbReference type="ARBA" id="ARBA00022679"/>
    </source>
</evidence>
<gene>
    <name evidence="7" type="primary">phoR_12</name>
    <name evidence="7" type="ORF">SDC9_77552</name>
</gene>
<dbReference type="Gene3D" id="3.30.565.10">
    <property type="entry name" value="Histidine kinase-like ATPase, C-terminal domain"/>
    <property type="match status" value="1"/>
</dbReference>
<protein>
    <recommendedName>
        <fullName evidence="2">histidine kinase</fullName>
        <ecNumber evidence="2">2.7.13.3</ecNumber>
    </recommendedName>
</protein>